<dbReference type="Gene3D" id="3.60.21.70">
    <property type="entry name" value="PhoD-like phosphatase"/>
    <property type="match status" value="1"/>
</dbReference>
<name>A0A2W7N909_9RHOB</name>
<gene>
    <name evidence="2" type="ORF">LX81_01889</name>
</gene>
<sequence length="480" mass="52916">MSETELPETAPPSGPVLFLRAVEPASVRLAATVIRPEGEAAPVLATADGEIAAEMIHSAAGVVVWRYEFALPVAPDTGFTLDGTPHPVATELGGDLRIAYVACNGQEHGDLDRPVASRNAMWRRLVEQHAAEPFHLLLHGGDQIYADEVTNAHPLARDWPERWPERLDDAQEAEIAEALGQAFFLRYAVQQAQGGYGEALASIPSLAMWDDHDICDGWGSLRPEALDSPLGVLLFKAARDAFLLFQFGCRPDEVPEICVSREGPSLDWALKLPGLDIVAPDLRSTRRPDRVMDQNAWRDLDTVLGNAGPGRVLVMSSVPALGPRLSLVERVMRLTKRMERYEDDLRDQWQSYAHREEWKRFLAALVAVDDRAETDVTVLSGEIHLATRGTMKVEDGVLHQLVASGISHPAPHRAYAFGLAALARLGEGPLADHPIRMKPLPGKRTIYTAERNYLVLTRTEEEWTACWELEKSGPTPPMSI</sequence>
<dbReference type="OrthoDB" id="327733at2"/>
<dbReference type="Pfam" id="PF19050">
    <property type="entry name" value="PhoD_2"/>
    <property type="match status" value="1"/>
</dbReference>
<dbReference type="CDD" id="cd07389">
    <property type="entry name" value="MPP_PhoD"/>
    <property type="match status" value="1"/>
</dbReference>
<reference evidence="2 3" key="1">
    <citation type="submission" date="2018-06" db="EMBL/GenBank/DDBJ databases">
        <title>Genomic Encyclopedia of Archaeal and Bacterial Type Strains, Phase II (KMG-II): from individual species to whole genera.</title>
        <authorList>
            <person name="Goeker M."/>
        </authorList>
    </citation>
    <scope>NUCLEOTIDE SEQUENCE [LARGE SCALE GENOMIC DNA]</scope>
    <source>
        <strain evidence="2 3">DSM 22009</strain>
    </source>
</reference>
<dbReference type="RefSeq" id="WP_111537054.1">
    <property type="nucleotide sequence ID" value="NZ_QKZL01000006.1"/>
</dbReference>
<accession>A0A2W7N909</accession>
<evidence type="ECO:0000313" key="2">
    <source>
        <dbReference type="EMBL" id="PZX16520.1"/>
    </source>
</evidence>
<organism evidence="2 3">
    <name type="scientific">Palleronia aestuarii</name>
    <dbReference type="NCBI Taxonomy" id="568105"/>
    <lineage>
        <taxon>Bacteria</taxon>
        <taxon>Pseudomonadati</taxon>
        <taxon>Pseudomonadota</taxon>
        <taxon>Alphaproteobacteria</taxon>
        <taxon>Rhodobacterales</taxon>
        <taxon>Roseobacteraceae</taxon>
        <taxon>Palleronia</taxon>
    </lineage>
</organism>
<dbReference type="PANTHER" id="PTHR46689">
    <property type="entry name" value="MEMBRANE PROTEIN, PUTATIVE-RELATED"/>
    <property type="match status" value="1"/>
</dbReference>
<comment type="caution">
    <text evidence="2">The sequence shown here is derived from an EMBL/GenBank/DDBJ whole genome shotgun (WGS) entry which is preliminary data.</text>
</comment>
<dbReference type="GO" id="GO:0016020">
    <property type="term" value="C:membrane"/>
    <property type="evidence" value="ECO:0007669"/>
    <property type="project" value="TreeGrafter"/>
</dbReference>
<protein>
    <submittedName>
        <fullName evidence="2">PhoD-like phosphatase</fullName>
    </submittedName>
</protein>
<evidence type="ECO:0000313" key="3">
    <source>
        <dbReference type="Proteomes" id="UP000248916"/>
    </source>
</evidence>
<evidence type="ECO:0000259" key="1">
    <source>
        <dbReference type="Pfam" id="PF19050"/>
    </source>
</evidence>
<dbReference type="InterPro" id="IPR018946">
    <property type="entry name" value="PhoD-like_MPP"/>
</dbReference>
<proteinExistence type="predicted"/>
<dbReference type="InterPro" id="IPR043904">
    <property type="entry name" value="PhoD_2-like"/>
</dbReference>
<dbReference type="InterPro" id="IPR029052">
    <property type="entry name" value="Metallo-depent_PP-like"/>
</dbReference>
<dbReference type="InterPro" id="IPR038607">
    <property type="entry name" value="PhoD-like_sf"/>
</dbReference>
<dbReference type="Proteomes" id="UP000248916">
    <property type="component" value="Unassembled WGS sequence"/>
</dbReference>
<dbReference type="EMBL" id="QKZL01000006">
    <property type="protein sequence ID" value="PZX16520.1"/>
    <property type="molecule type" value="Genomic_DNA"/>
</dbReference>
<dbReference type="AlphaFoldDB" id="A0A2W7N909"/>
<keyword evidence="3" id="KW-1185">Reference proteome</keyword>
<feature type="domain" description="PhoD-like phosphatase" evidence="1">
    <location>
        <begin position="118"/>
        <end position="334"/>
    </location>
</feature>
<dbReference type="PANTHER" id="PTHR46689:SF1">
    <property type="entry name" value="PHOD-LIKE PHOSPHATASE DOMAIN-CONTAINING PROTEIN"/>
    <property type="match status" value="1"/>
</dbReference>
<dbReference type="SUPFAM" id="SSF56300">
    <property type="entry name" value="Metallo-dependent phosphatases"/>
    <property type="match status" value="1"/>
</dbReference>